<dbReference type="GO" id="GO:0044874">
    <property type="term" value="P:lipoprotein localization to outer membrane"/>
    <property type="evidence" value="ECO:0007669"/>
    <property type="project" value="TreeGrafter"/>
</dbReference>
<dbReference type="AlphaFoldDB" id="A0A4V2Z788"/>
<evidence type="ECO:0000256" key="5">
    <source>
        <dbReference type="ARBA" id="ARBA00022989"/>
    </source>
</evidence>
<sequence>MTLHPAPLTHKLMRDLYRIKGQAVAIGAVIAVGVMMLVMMTGLVASLSETRRTYYDRFRLADVFAPVARAPETVAQRLRHLPGVAAIQTRVSGRALIDLGGNALPIQARALSLPEYRAAALNTIYLTDGRMFDAARAEEVVVLRSFARAHGLRPGDHIAATMNGFRRELSVVGFAQSPEFLYSTAPGELAPDDARFAVLWMSRTALAAAFDMQGAFNEVLFSLSRGAEPEAVIAAADRLLDRYGAQGAYGLSHLQSDLFISEEIDGLRRSARSVPPIFLAVAAFLLYIVISRMVQAEREQIGLMKAFGYSDTEVGGHYFRMILVIAVGGALAGCLLGVAAGRWMADLYLLYYKFPFLVFRLDPASFLTGFAVSILAASAGGLLVLRQVFALTPAVAMRAAAPPDYSHSGQFSSALEHVLDQPTRMVLRRLTRQPLRMGGAVLGVAAGLSVSIAMMSILNSFSAMQALTFDVIDHSDLNVSFIQPLEARSIHDLQSLPGVIEVEPVRIVPAILRNGRALYHGAIHGLIEQPRLYRAVDADTQPITMRQGGVILSSGLARTLDIKAGDQLSVDVREGRRPRLSLPVIAVAESLLGSPAYMEIGALNRVLKEPLRISGAYLRVDATQAAKIYAALKAMPMVAGVSVKSESRAALKKVMDQGAGAMRYVMALIAAVITFGVIYNAARVAQAERARDLAGLRVLGFSRGEVAFVLLGELAAVTLLALPLGGVIGYGLTFAIAAGFSTDVYQIRPVLDAESFGLAMAVVLVAALVSGWLVKRDIDRADLVTALKTRE</sequence>
<proteinExistence type="inferred from homology"/>
<dbReference type="Proteomes" id="UP000294662">
    <property type="component" value="Unassembled WGS sequence"/>
</dbReference>
<evidence type="ECO:0000256" key="6">
    <source>
        <dbReference type="ARBA" id="ARBA00023136"/>
    </source>
</evidence>
<evidence type="ECO:0000313" key="10">
    <source>
        <dbReference type="EMBL" id="TDE35576.1"/>
    </source>
</evidence>
<evidence type="ECO:0000259" key="9">
    <source>
        <dbReference type="Pfam" id="PF12704"/>
    </source>
</evidence>
<dbReference type="OrthoDB" id="5137249at2"/>
<evidence type="ECO:0000259" key="8">
    <source>
        <dbReference type="Pfam" id="PF02687"/>
    </source>
</evidence>
<comment type="caution">
    <text evidence="10">The sequence shown here is derived from an EMBL/GenBank/DDBJ whole genome shotgun (WGS) entry which is preliminary data.</text>
</comment>
<dbReference type="Pfam" id="PF02687">
    <property type="entry name" value="FtsX"/>
    <property type="match status" value="2"/>
</dbReference>
<organism evidence="10 11">
    <name type="scientific">Antarcticimicrobium sediminis</name>
    <dbReference type="NCBI Taxonomy" id="2546227"/>
    <lineage>
        <taxon>Bacteria</taxon>
        <taxon>Pseudomonadati</taxon>
        <taxon>Pseudomonadota</taxon>
        <taxon>Alphaproteobacteria</taxon>
        <taxon>Rhodobacterales</taxon>
        <taxon>Paracoccaceae</taxon>
        <taxon>Antarcticimicrobium</taxon>
    </lineage>
</organism>
<feature type="transmembrane region" description="Helical" evidence="7">
    <location>
        <begin position="364"/>
        <end position="385"/>
    </location>
</feature>
<keyword evidence="6 7" id="KW-0472">Membrane</keyword>
<evidence type="ECO:0000256" key="1">
    <source>
        <dbReference type="ARBA" id="ARBA00004651"/>
    </source>
</evidence>
<comment type="similarity">
    <text evidence="2">Belongs to the ABC-4 integral membrane protein family. LolC/E subfamily.</text>
</comment>
<feature type="domain" description="ABC3 transporter permease C-terminal" evidence="8">
    <location>
        <begin position="277"/>
        <end position="392"/>
    </location>
</feature>
<feature type="transmembrane region" description="Helical" evidence="7">
    <location>
        <begin position="21"/>
        <end position="47"/>
    </location>
</feature>
<dbReference type="EMBL" id="SMFP01000012">
    <property type="protein sequence ID" value="TDE35576.1"/>
    <property type="molecule type" value="Genomic_DNA"/>
</dbReference>
<comment type="subcellular location">
    <subcellularLocation>
        <location evidence="1">Cell membrane</location>
        <topology evidence="1">Multi-pass membrane protein</topology>
    </subcellularLocation>
</comment>
<dbReference type="Pfam" id="PF12704">
    <property type="entry name" value="MacB_PCD"/>
    <property type="match status" value="1"/>
</dbReference>
<dbReference type="InterPro" id="IPR051447">
    <property type="entry name" value="Lipoprotein-release_system"/>
</dbReference>
<feature type="transmembrane region" description="Helical" evidence="7">
    <location>
        <begin position="756"/>
        <end position="774"/>
    </location>
</feature>
<evidence type="ECO:0000256" key="4">
    <source>
        <dbReference type="ARBA" id="ARBA00022692"/>
    </source>
</evidence>
<evidence type="ECO:0000256" key="3">
    <source>
        <dbReference type="ARBA" id="ARBA00022475"/>
    </source>
</evidence>
<keyword evidence="3" id="KW-1003">Cell membrane</keyword>
<feature type="transmembrane region" description="Helical" evidence="7">
    <location>
        <begin position="706"/>
        <end position="736"/>
    </location>
</feature>
<evidence type="ECO:0000256" key="2">
    <source>
        <dbReference type="ARBA" id="ARBA00005236"/>
    </source>
</evidence>
<evidence type="ECO:0000256" key="7">
    <source>
        <dbReference type="SAM" id="Phobius"/>
    </source>
</evidence>
<keyword evidence="4 7" id="KW-0812">Transmembrane</keyword>
<dbReference type="InterPro" id="IPR003838">
    <property type="entry name" value="ABC3_permease_C"/>
</dbReference>
<accession>A0A4V2Z788</accession>
<keyword evidence="5 7" id="KW-1133">Transmembrane helix</keyword>
<protein>
    <submittedName>
        <fullName evidence="10">ABC transporter permease</fullName>
    </submittedName>
</protein>
<gene>
    <name evidence="10" type="ORF">E1B25_16595</name>
</gene>
<keyword evidence="11" id="KW-1185">Reference proteome</keyword>
<dbReference type="GO" id="GO:0098797">
    <property type="term" value="C:plasma membrane protein complex"/>
    <property type="evidence" value="ECO:0007669"/>
    <property type="project" value="TreeGrafter"/>
</dbReference>
<dbReference type="RefSeq" id="WP_132830640.1">
    <property type="nucleotide sequence ID" value="NZ_SMFP01000012.1"/>
</dbReference>
<feature type="transmembrane region" description="Helical" evidence="7">
    <location>
        <begin position="664"/>
        <end position="685"/>
    </location>
</feature>
<feature type="domain" description="MacB-like periplasmic core" evidence="9">
    <location>
        <begin position="30"/>
        <end position="238"/>
    </location>
</feature>
<dbReference type="PANTHER" id="PTHR30489">
    <property type="entry name" value="LIPOPROTEIN-RELEASING SYSTEM TRANSMEMBRANE PROTEIN LOLE"/>
    <property type="match status" value="1"/>
</dbReference>
<feature type="domain" description="ABC3 transporter permease C-terminal" evidence="8">
    <location>
        <begin position="665"/>
        <end position="773"/>
    </location>
</feature>
<name>A0A4V2Z788_9RHOB</name>
<feature type="transmembrane region" description="Helical" evidence="7">
    <location>
        <begin position="277"/>
        <end position="294"/>
    </location>
</feature>
<evidence type="ECO:0000313" key="11">
    <source>
        <dbReference type="Proteomes" id="UP000294662"/>
    </source>
</evidence>
<reference evidence="10 11" key="1">
    <citation type="submission" date="2019-03" db="EMBL/GenBank/DDBJ databases">
        <authorList>
            <person name="Zhang S."/>
        </authorList>
    </citation>
    <scope>NUCLEOTIDE SEQUENCE [LARGE SCALE GENOMIC DNA]</scope>
    <source>
        <strain evidence="10 11">S4J41</strain>
    </source>
</reference>
<dbReference type="PANTHER" id="PTHR30489:SF0">
    <property type="entry name" value="LIPOPROTEIN-RELEASING SYSTEM TRANSMEMBRANE PROTEIN LOLE"/>
    <property type="match status" value="1"/>
</dbReference>
<feature type="transmembrane region" description="Helical" evidence="7">
    <location>
        <begin position="437"/>
        <end position="458"/>
    </location>
</feature>
<dbReference type="InterPro" id="IPR025857">
    <property type="entry name" value="MacB_PCD"/>
</dbReference>
<feature type="transmembrane region" description="Helical" evidence="7">
    <location>
        <begin position="322"/>
        <end position="344"/>
    </location>
</feature>